<organism evidence="2 3">
    <name type="scientific">Parendozoicomonas callyspongiae</name>
    <dbReference type="NCBI Taxonomy" id="2942213"/>
    <lineage>
        <taxon>Bacteria</taxon>
        <taxon>Pseudomonadati</taxon>
        <taxon>Pseudomonadota</taxon>
        <taxon>Gammaproteobacteria</taxon>
        <taxon>Oceanospirillales</taxon>
        <taxon>Endozoicomonadaceae</taxon>
        <taxon>Parendozoicomonas</taxon>
    </lineage>
</organism>
<comment type="caution">
    <text evidence="2">The sequence shown here is derived from an EMBL/GenBank/DDBJ whole genome shotgun (WGS) entry which is preliminary data.</text>
</comment>
<sequence length="176" mass="19767">MTGFLHTGLTYLGVTGFIQNAAVAFSINFGLSVCWLKEYMNFFKHTIGSDDLLFEALISHDFNEVLADIREAIRNGNAIIPMVIYDLQRWHYLNIVGFNNDSVVVLDTDSKLYIWSDEELECVMNTGLHSRFSGLDELLTTSVATLANQITPVNHYNLLLVTQVAISTLKRSSKSL</sequence>
<keyword evidence="1" id="KW-1133">Transmembrane helix</keyword>
<evidence type="ECO:0008006" key="4">
    <source>
        <dbReference type="Google" id="ProtNLM"/>
    </source>
</evidence>
<keyword evidence="1" id="KW-0472">Membrane</keyword>
<evidence type="ECO:0000313" key="3">
    <source>
        <dbReference type="Proteomes" id="UP001203338"/>
    </source>
</evidence>
<evidence type="ECO:0000313" key="2">
    <source>
        <dbReference type="EMBL" id="MCL6271365.1"/>
    </source>
</evidence>
<proteinExistence type="predicted"/>
<evidence type="ECO:0000256" key="1">
    <source>
        <dbReference type="SAM" id="Phobius"/>
    </source>
</evidence>
<keyword evidence="1" id="KW-0812">Transmembrane</keyword>
<dbReference type="EMBL" id="JAMFLX010000024">
    <property type="protein sequence ID" value="MCL6271365.1"/>
    <property type="molecule type" value="Genomic_DNA"/>
</dbReference>
<keyword evidence="3" id="KW-1185">Reference proteome</keyword>
<feature type="transmembrane region" description="Helical" evidence="1">
    <location>
        <begin position="12"/>
        <end position="36"/>
    </location>
</feature>
<name>A0ABT0PJ26_9GAMM</name>
<dbReference type="Proteomes" id="UP001203338">
    <property type="component" value="Unassembled WGS sequence"/>
</dbReference>
<protein>
    <recommendedName>
        <fullName evidence="4">Peptidase C39 domain-containing protein</fullName>
    </recommendedName>
</protein>
<gene>
    <name evidence="2" type="ORF">M3P05_15700</name>
</gene>
<accession>A0ABT0PJ26</accession>
<dbReference type="RefSeq" id="WP_249700951.1">
    <property type="nucleotide sequence ID" value="NZ_JAMFLX010000024.1"/>
</dbReference>
<reference evidence="2 3" key="1">
    <citation type="submission" date="2022-05" db="EMBL/GenBank/DDBJ databases">
        <authorList>
            <person name="Park J.-S."/>
        </authorList>
    </citation>
    <scope>NUCLEOTIDE SEQUENCE [LARGE SCALE GENOMIC DNA]</scope>
    <source>
        <strain evidence="2 3">2012CJ34-2</strain>
    </source>
</reference>